<evidence type="ECO:0000313" key="1">
    <source>
        <dbReference type="EMBL" id="MCI52287.1"/>
    </source>
</evidence>
<name>A0A392SV26_9FABA</name>
<accession>A0A392SV26</accession>
<feature type="non-terminal residue" evidence="1">
    <location>
        <position position="1"/>
    </location>
</feature>
<proteinExistence type="predicted"/>
<protein>
    <submittedName>
        <fullName evidence="1">Uncharacterized protein</fullName>
    </submittedName>
</protein>
<keyword evidence="2" id="KW-1185">Reference proteome</keyword>
<dbReference type="AlphaFoldDB" id="A0A392SV26"/>
<evidence type="ECO:0000313" key="2">
    <source>
        <dbReference type="Proteomes" id="UP000265520"/>
    </source>
</evidence>
<sequence>SDHDGVGEEVMSQPPRSVDEGECDFLDQLISHLGALQGLARKVYWFLSFNRLANEGCADGLGGNDEVEV</sequence>
<organism evidence="1 2">
    <name type="scientific">Trifolium medium</name>
    <dbReference type="NCBI Taxonomy" id="97028"/>
    <lineage>
        <taxon>Eukaryota</taxon>
        <taxon>Viridiplantae</taxon>
        <taxon>Streptophyta</taxon>
        <taxon>Embryophyta</taxon>
        <taxon>Tracheophyta</taxon>
        <taxon>Spermatophyta</taxon>
        <taxon>Magnoliopsida</taxon>
        <taxon>eudicotyledons</taxon>
        <taxon>Gunneridae</taxon>
        <taxon>Pentapetalae</taxon>
        <taxon>rosids</taxon>
        <taxon>fabids</taxon>
        <taxon>Fabales</taxon>
        <taxon>Fabaceae</taxon>
        <taxon>Papilionoideae</taxon>
        <taxon>50 kb inversion clade</taxon>
        <taxon>NPAAA clade</taxon>
        <taxon>Hologalegina</taxon>
        <taxon>IRL clade</taxon>
        <taxon>Trifolieae</taxon>
        <taxon>Trifolium</taxon>
    </lineage>
</organism>
<dbReference type="Proteomes" id="UP000265520">
    <property type="component" value="Unassembled WGS sequence"/>
</dbReference>
<dbReference type="EMBL" id="LXQA010445005">
    <property type="protein sequence ID" value="MCI52287.1"/>
    <property type="molecule type" value="Genomic_DNA"/>
</dbReference>
<comment type="caution">
    <text evidence="1">The sequence shown here is derived from an EMBL/GenBank/DDBJ whole genome shotgun (WGS) entry which is preliminary data.</text>
</comment>
<reference evidence="1 2" key="1">
    <citation type="journal article" date="2018" name="Front. Plant Sci.">
        <title>Red Clover (Trifolium pratense) and Zigzag Clover (T. medium) - A Picture of Genomic Similarities and Differences.</title>
        <authorList>
            <person name="Dluhosova J."/>
            <person name="Istvanek J."/>
            <person name="Nedelnik J."/>
            <person name="Repkova J."/>
        </authorList>
    </citation>
    <scope>NUCLEOTIDE SEQUENCE [LARGE SCALE GENOMIC DNA]</scope>
    <source>
        <strain evidence="2">cv. 10/8</strain>
        <tissue evidence="1">Leaf</tissue>
    </source>
</reference>